<evidence type="ECO:0000313" key="2">
    <source>
        <dbReference type="Proteomes" id="UP000269154"/>
    </source>
</evidence>
<organism evidence="1 2">
    <name type="scientific">Okeania hirsuta</name>
    <dbReference type="NCBI Taxonomy" id="1458930"/>
    <lineage>
        <taxon>Bacteria</taxon>
        <taxon>Bacillati</taxon>
        <taxon>Cyanobacteriota</taxon>
        <taxon>Cyanophyceae</taxon>
        <taxon>Oscillatoriophycideae</taxon>
        <taxon>Oscillatoriales</taxon>
        <taxon>Microcoleaceae</taxon>
        <taxon>Okeania</taxon>
    </lineage>
</organism>
<gene>
    <name evidence="1" type="ORF">D5R40_15175</name>
</gene>
<dbReference type="Proteomes" id="UP000269154">
    <property type="component" value="Unassembled WGS sequence"/>
</dbReference>
<dbReference type="EMBL" id="RCBY01000078">
    <property type="protein sequence ID" value="RQH42201.1"/>
    <property type="molecule type" value="Genomic_DNA"/>
</dbReference>
<evidence type="ECO:0000313" key="1">
    <source>
        <dbReference type="EMBL" id="RQH42201.1"/>
    </source>
</evidence>
<dbReference type="RefSeq" id="WP_124144755.1">
    <property type="nucleotide sequence ID" value="NZ_CAWOKI010000036.1"/>
</dbReference>
<reference evidence="1 2" key="1">
    <citation type="journal article" date="2018" name="ACS Chem. Biol.">
        <title>Ketoreductase domain dysfunction expands chemodiversity: malyngamide biosynthesis in the cyanobacterium Okeania hirsuta.</title>
        <authorList>
            <person name="Moss N.A."/>
            <person name="Leao T."/>
            <person name="Rankin M."/>
            <person name="McCullough T.M."/>
            <person name="Qu P."/>
            <person name="Korobeynikov A."/>
            <person name="Smith J.L."/>
            <person name="Gerwick L."/>
            <person name="Gerwick W.H."/>
        </authorList>
    </citation>
    <scope>NUCLEOTIDE SEQUENCE [LARGE SCALE GENOMIC DNA]</scope>
    <source>
        <strain evidence="1 2">PAB10Feb10-1</strain>
    </source>
</reference>
<dbReference type="AlphaFoldDB" id="A0A3N6P9M2"/>
<sequence>MTALDRELYPIQCLELGSLDNSAGIEIIKEYKLQDRENWLNLNNMYIGNPLYLQYICTLIKDIFQDLVSQLIAEGNLIITEEMKLLFDTSYQRMSDVEKQIVLTISKCDENVSIEDLKKSCSLSSIDIVNGLQSLKRRYLLHQIKTNNSLFSLPSLFKEYIKNFQMQN</sequence>
<name>A0A3N6P9M2_9CYAN</name>
<dbReference type="OrthoDB" id="441260at2"/>
<proteinExistence type="predicted"/>
<protein>
    <submittedName>
        <fullName evidence="1">Uncharacterized protein</fullName>
    </submittedName>
</protein>
<keyword evidence="2" id="KW-1185">Reference proteome</keyword>
<accession>A0A3N6P9M2</accession>
<comment type="caution">
    <text evidence="1">The sequence shown here is derived from an EMBL/GenBank/DDBJ whole genome shotgun (WGS) entry which is preliminary data.</text>
</comment>